<keyword evidence="5" id="KW-0418">Kinase</keyword>
<evidence type="ECO:0000259" key="10">
    <source>
        <dbReference type="PROSITE" id="PS50011"/>
    </source>
</evidence>
<organism evidence="11 12">
    <name type="scientific">Planktothrix serta PCC 8927</name>
    <dbReference type="NCBI Taxonomy" id="671068"/>
    <lineage>
        <taxon>Bacteria</taxon>
        <taxon>Bacillati</taxon>
        <taxon>Cyanobacteriota</taxon>
        <taxon>Cyanophyceae</taxon>
        <taxon>Oscillatoriophycideae</taxon>
        <taxon>Oscillatoriales</taxon>
        <taxon>Microcoleaceae</taxon>
        <taxon>Planktothrix</taxon>
    </lineage>
</organism>
<dbReference type="EMBL" id="CZCU02000106">
    <property type="protein sequence ID" value="VXD14917.1"/>
    <property type="molecule type" value="Genomic_DNA"/>
</dbReference>
<dbReference type="PANTHER" id="PTHR24363">
    <property type="entry name" value="SERINE/THREONINE PROTEIN KINASE"/>
    <property type="match status" value="1"/>
</dbReference>
<dbReference type="AlphaFoldDB" id="A0A7Z9BL33"/>
<dbReference type="InterPro" id="IPR011990">
    <property type="entry name" value="TPR-like_helical_dom_sf"/>
</dbReference>
<evidence type="ECO:0000256" key="6">
    <source>
        <dbReference type="ARBA" id="ARBA00022840"/>
    </source>
</evidence>
<dbReference type="Pfam" id="PF00069">
    <property type="entry name" value="Pkinase"/>
    <property type="match status" value="1"/>
</dbReference>
<evidence type="ECO:0000313" key="12">
    <source>
        <dbReference type="Proteomes" id="UP000184550"/>
    </source>
</evidence>
<dbReference type="GO" id="GO:0004674">
    <property type="term" value="F:protein serine/threonine kinase activity"/>
    <property type="evidence" value="ECO:0007669"/>
    <property type="project" value="UniProtKB-KW"/>
</dbReference>
<keyword evidence="6" id="KW-0067">ATP-binding</keyword>
<dbReference type="PROSITE" id="PS50005">
    <property type="entry name" value="TPR"/>
    <property type="match status" value="3"/>
</dbReference>
<dbReference type="GO" id="GO:0005524">
    <property type="term" value="F:ATP binding"/>
    <property type="evidence" value="ECO:0007669"/>
    <property type="project" value="UniProtKB-KW"/>
</dbReference>
<dbReference type="CDD" id="cd14014">
    <property type="entry name" value="STKc_PknB_like"/>
    <property type="match status" value="1"/>
</dbReference>
<dbReference type="SMART" id="SM00028">
    <property type="entry name" value="TPR"/>
    <property type="match status" value="5"/>
</dbReference>
<dbReference type="RefSeq" id="WP_083619031.1">
    <property type="nucleotide sequence ID" value="NZ_LR734850.1"/>
</dbReference>
<dbReference type="Gene3D" id="1.25.40.10">
    <property type="entry name" value="Tetratricopeptide repeat domain"/>
    <property type="match status" value="2"/>
</dbReference>
<dbReference type="InterPro" id="IPR000719">
    <property type="entry name" value="Prot_kinase_dom"/>
</dbReference>
<gene>
    <name evidence="11" type="ORF">PL8927_330045</name>
</gene>
<keyword evidence="2" id="KW-0723">Serine/threonine-protein kinase</keyword>
<dbReference type="SMART" id="SM00220">
    <property type="entry name" value="S_TKc"/>
    <property type="match status" value="1"/>
</dbReference>
<proteinExistence type="predicted"/>
<evidence type="ECO:0000256" key="8">
    <source>
        <dbReference type="ARBA" id="ARBA00048679"/>
    </source>
</evidence>
<evidence type="ECO:0000256" key="5">
    <source>
        <dbReference type="ARBA" id="ARBA00022777"/>
    </source>
</evidence>
<dbReference type="PANTHER" id="PTHR24363:SF0">
    <property type="entry name" value="SERINE_THREONINE KINASE LIKE DOMAIN CONTAINING 1"/>
    <property type="match status" value="1"/>
</dbReference>
<dbReference type="Pfam" id="PF13181">
    <property type="entry name" value="TPR_8"/>
    <property type="match status" value="1"/>
</dbReference>
<name>A0A7Z9BL33_9CYAN</name>
<dbReference type="PROSITE" id="PS50011">
    <property type="entry name" value="PROTEIN_KINASE_DOM"/>
    <property type="match status" value="1"/>
</dbReference>
<dbReference type="InterPro" id="IPR011009">
    <property type="entry name" value="Kinase-like_dom_sf"/>
</dbReference>
<evidence type="ECO:0000256" key="1">
    <source>
        <dbReference type="ARBA" id="ARBA00012513"/>
    </source>
</evidence>
<keyword evidence="3" id="KW-0808">Transferase</keyword>
<feature type="repeat" description="TPR" evidence="9">
    <location>
        <begin position="481"/>
        <end position="514"/>
    </location>
</feature>
<evidence type="ECO:0000256" key="2">
    <source>
        <dbReference type="ARBA" id="ARBA00022527"/>
    </source>
</evidence>
<dbReference type="Gene3D" id="1.10.510.10">
    <property type="entry name" value="Transferase(Phosphotransferase) domain 1"/>
    <property type="match status" value="1"/>
</dbReference>
<comment type="caution">
    <text evidence="11">The sequence shown here is derived from an EMBL/GenBank/DDBJ whole genome shotgun (WGS) entry which is preliminary data.</text>
</comment>
<evidence type="ECO:0000256" key="3">
    <source>
        <dbReference type="ARBA" id="ARBA00022679"/>
    </source>
</evidence>
<evidence type="ECO:0000256" key="4">
    <source>
        <dbReference type="ARBA" id="ARBA00022741"/>
    </source>
</evidence>
<dbReference type="SUPFAM" id="SSF56112">
    <property type="entry name" value="Protein kinase-like (PK-like)"/>
    <property type="match status" value="1"/>
</dbReference>
<keyword evidence="12" id="KW-1185">Reference proteome</keyword>
<dbReference type="NCBIfam" id="NF045510">
    <property type="entry name" value="4Cys_prefix_kin"/>
    <property type="match status" value="1"/>
</dbReference>
<dbReference type="PROSITE" id="PS00108">
    <property type="entry name" value="PROTEIN_KINASE_ST"/>
    <property type="match status" value="1"/>
</dbReference>
<protein>
    <recommendedName>
        <fullName evidence="1">non-specific serine/threonine protein kinase</fullName>
        <ecNumber evidence="1">2.7.11.1</ecNumber>
    </recommendedName>
</protein>
<dbReference type="InterPro" id="IPR008271">
    <property type="entry name" value="Ser/Thr_kinase_AS"/>
</dbReference>
<dbReference type="Proteomes" id="UP000184550">
    <property type="component" value="Unassembled WGS sequence"/>
</dbReference>
<accession>A0A7Z9BL33</accession>
<feature type="domain" description="Protein kinase" evidence="10">
    <location>
        <begin position="37"/>
        <end position="293"/>
    </location>
</feature>
<dbReference type="EC" id="2.7.11.1" evidence="1"/>
<comment type="catalytic activity">
    <reaction evidence="8">
        <text>L-seryl-[protein] + ATP = O-phospho-L-seryl-[protein] + ADP + H(+)</text>
        <dbReference type="Rhea" id="RHEA:17989"/>
        <dbReference type="Rhea" id="RHEA-COMP:9863"/>
        <dbReference type="Rhea" id="RHEA-COMP:11604"/>
        <dbReference type="ChEBI" id="CHEBI:15378"/>
        <dbReference type="ChEBI" id="CHEBI:29999"/>
        <dbReference type="ChEBI" id="CHEBI:30616"/>
        <dbReference type="ChEBI" id="CHEBI:83421"/>
        <dbReference type="ChEBI" id="CHEBI:456216"/>
        <dbReference type="EC" id="2.7.11.1"/>
    </reaction>
</comment>
<evidence type="ECO:0000256" key="9">
    <source>
        <dbReference type="PROSITE-ProRule" id="PRU00339"/>
    </source>
</evidence>
<comment type="catalytic activity">
    <reaction evidence="7">
        <text>L-threonyl-[protein] + ATP = O-phospho-L-threonyl-[protein] + ADP + H(+)</text>
        <dbReference type="Rhea" id="RHEA:46608"/>
        <dbReference type="Rhea" id="RHEA-COMP:11060"/>
        <dbReference type="Rhea" id="RHEA-COMP:11605"/>
        <dbReference type="ChEBI" id="CHEBI:15378"/>
        <dbReference type="ChEBI" id="CHEBI:30013"/>
        <dbReference type="ChEBI" id="CHEBI:30616"/>
        <dbReference type="ChEBI" id="CHEBI:61977"/>
        <dbReference type="ChEBI" id="CHEBI:456216"/>
        <dbReference type="EC" id="2.7.11.1"/>
    </reaction>
</comment>
<evidence type="ECO:0000256" key="7">
    <source>
        <dbReference type="ARBA" id="ARBA00047899"/>
    </source>
</evidence>
<keyword evidence="9" id="KW-0802">TPR repeat</keyword>
<sequence length="570" mass="65186">MNYCINPECKSRENPHSLQFCQSCKTPLLLQGRYRLLKPLRALDPRYSTDIFEIDDQGNSKVMKVLKYDDPELLDLFFREASILKDLDHPGIPRVERGGFFKIKPTGSSRRIYCLVMEKIAGENLETWLTNHARISEDLALKWLRQICEILDILHQKRFFHRDIKPANIICKPDNSLALIDFGTAREMTVTHLAKVNLSNVTTVISGGYSPPEQMNGQAVLQSDFFALGRTFVHLLTGISPLELPKDSKTGKLIWRNQAPKISSAFANYIDGLMEPESYNRPHNAREILKDLTPSNLRRKQIERFTNQVIQSPKFKVLFAVSITLSITGSIIFHLAKPAIANYYYQKGAELLEKGNHAQAKPYFDKALIFNKNADKIYNNLGLICRENNDFECTHKNYQKALTINPENYVSRYNLGGVYDDLGNFQQAEIQYKLAMQSDQSVGVYAQSDLARLQILKGDPVTGIELSLEGLKKTDKTSVQAALHKNLGWAYWMKTEYNSAEFHLQQAIKLNEKRGDSHCLLAQVLEAKNQKMESLQEWKACLKADSQNKIEVKIWQTIAIQRLREARQIL</sequence>
<dbReference type="OrthoDB" id="9772100at2"/>
<evidence type="ECO:0000313" key="11">
    <source>
        <dbReference type="EMBL" id="VXD14917.1"/>
    </source>
</evidence>
<dbReference type="SUPFAM" id="SSF48452">
    <property type="entry name" value="TPR-like"/>
    <property type="match status" value="1"/>
</dbReference>
<keyword evidence="4" id="KW-0547">Nucleotide-binding</keyword>
<reference evidence="11" key="1">
    <citation type="submission" date="2019-10" db="EMBL/GenBank/DDBJ databases">
        <authorList>
            <consortium name="Genoscope - CEA"/>
            <person name="William W."/>
        </authorList>
    </citation>
    <scope>NUCLEOTIDE SEQUENCE [LARGE SCALE GENOMIC DNA]</scope>
    <source>
        <strain evidence="11">BBR_PRJEB10992</strain>
    </source>
</reference>
<dbReference type="Pfam" id="PF13431">
    <property type="entry name" value="TPR_17"/>
    <property type="match status" value="1"/>
</dbReference>
<feature type="repeat" description="TPR" evidence="9">
    <location>
        <begin position="341"/>
        <end position="374"/>
    </location>
</feature>
<dbReference type="InterPro" id="IPR019734">
    <property type="entry name" value="TPR_rpt"/>
</dbReference>
<feature type="repeat" description="TPR" evidence="9">
    <location>
        <begin position="375"/>
        <end position="408"/>
    </location>
</feature>